<name>W4K520_HETIT</name>
<organism evidence="2 3">
    <name type="scientific">Heterobasidion irregulare (strain TC 32-1)</name>
    <dbReference type="NCBI Taxonomy" id="747525"/>
    <lineage>
        <taxon>Eukaryota</taxon>
        <taxon>Fungi</taxon>
        <taxon>Dikarya</taxon>
        <taxon>Basidiomycota</taxon>
        <taxon>Agaricomycotina</taxon>
        <taxon>Agaricomycetes</taxon>
        <taxon>Russulales</taxon>
        <taxon>Bondarzewiaceae</taxon>
        <taxon>Heterobasidion</taxon>
        <taxon>Heterobasidion annosum species complex</taxon>
    </lineage>
</organism>
<dbReference type="OrthoDB" id="5357513at2759"/>
<evidence type="ECO:0000313" key="3">
    <source>
        <dbReference type="Proteomes" id="UP000030671"/>
    </source>
</evidence>
<dbReference type="InterPro" id="IPR020471">
    <property type="entry name" value="AKR"/>
</dbReference>
<dbReference type="PANTHER" id="PTHR43827">
    <property type="entry name" value="2,5-DIKETO-D-GLUCONIC ACID REDUCTASE"/>
    <property type="match status" value="1"/>
</dbReference>
<dbReference type="PANTHER" id="PTHR43827:SF8">
    <property type="entry name" value="ALDO_KETO REDUCTASE FAMILY PROTEIN"/>
    <property type="match status" value="1"/>
</dbReference>
<evidence type="ECO:0000313" key="2">
    <source>
        <dbReference type="EMBL" id="ETW80913.1"/>
    </source>
</evidence>
<dbReference type="InterPro" id="IPR036812">
    <property type="entry name" value="NAD(P)_OxRdtase_dom_sf"/>
</dbReference>
<evidence type="ECO:0000259" key="1">
    <source>
        <dbReference type="Pfam" id="PF00248"/>
    </source>
</evidence>
<dbReference type="EMBL" id="KI925459">
    <property type="protein sequence ID" value="ETW80913.1"/>
    <property type="molecule type" value="Genomic_DNA"/>
</dbReference>
<dbReference type="CDD" id="cd19071">
    <property type="entry name" value="AKR_AKR1-5-like"/>
    <property type="match status" value="1"/>
</dbReference>
<accession>W4K520</accession>
<keyword evidence="3" id="KW-1185">Reference proteome</keyword>
<protein>
    <recommendedName>
        <fullName evidence="1">NADP-dependent oxidoreductase domain-containing protein</fullName>
    </recommendedName>
</protein>
<dbReference type="InParanoid" id="W4K520"/>
<proteinExistence type="predicted"/>
<gene>
    <name evidence="2" type="ORF">HETIRDRAFT_14643</name>
</gene>
<dbReference type="Gene3D" id="3.20.20.100">
    <property type="entry name" value="NADP-dependent oxidoreductase domain"/>
    <property type="match status" value="1"/>
</dbReference>
<dbReference type="AlphaFoldDB" id="W4K520"/>
<dbReference type="RefSeq" id="XP_009546878.1">
    <property type="nucleotide sequence ID" value="XM_009548583.1"/>
</dbReference>
<dbReference type="Pfam" id="PF00248">
    <property type="entry name" value="Aldo_ket_red"/>
    <property type="match status" value="1"/>
</dbReference>
<feature type="domain" description="NADP-dependent oxidoreductase" evidence="1">
    <location>
        <begin position="3"/>
        <end position="241"/>
    </location>
</feature>
<dbReference type="Proteomes" id="UP000030671">
    <property type="component" value="Unassembled WGS sequence"/>
</dbReference>
<dbReference type="KEGG" id="hir:HETIRDRAFT_14643"/>
<reference evidence="2 3" key="1">
    <citation type="journal article" date="2012" name="New Phytol.">
        <title>Insight into trade-off between wood decay and parasitism from the genome of a fungal forest pathogen.</title>
        <authorList>
            <person name="Olson A."/>
            <person name="Aerts A."/>
            <person name="Asiegbu F."/>
            <person name="Belbahri L."/>
            <person name="Bouzid O."/>
            <person name="Broberg A."/>
            <person name="Canback B."/>
            <person name="Coutinho P.M."/>
            <person name="Cullen D."/>
            <person name="Dalman K."/>
            <person name="Deflorio G."/>
            <person name="van Diepen L.T."/>
            <person name="Dunand C."/>
            <person name="Duplessis S."/>
            <person name="Durling M."/>
            <person name="Gonthier P."/>
            <person name="Grimwood J."/>
            <person name="Fossdal C.G."/>
            <person name="Hansson D."/>
            <person name="Henrissat B."/>
            <person name="Hietala A."/>
            <person name="Himmelstrand K."/>
            <person name="Hoffmeister D."/>
            <person name="Hogberg N."/>
            <person name="James T.Y."/>
            <person name="Karlsson M."/>
            <person name="Kohler A."/>
            <person name="Kues U."/>
            <person name="Lee Y.H."/>
            <person name="Lin Y.C."/>
            <person name="Lind M."/>
            <person name="Lindquist E."/>
            <person name="Lombard V."/>
            <person name="Lucas S."/>
            <person name="Lunden K."/>
            <person name="Morin E."/>
            <person name="Murat C."/>
            <person name="Park J."/>
            <person name="Raffaello T."/>
            <person name="Rouze P."/>
            <person name="Salamov A."/>
            <person name="Schmutz J."/>
            <person name="Solheim H."/>
            <person name="Stahlberg J."/>
            <person name="Velez H."/>
            <person name="de Vries R.P."/>
            <person name="Wiebenga A."/>
            <person name="Woodward S."/>
            <person name="Yakovlev I."/>
            <person name="Garbelotto M."/>
            <person name="Martin F."/>
            <person name="Grigoriev I.V."/>
            <person name="Stenlid J."/>
        </authorList>
    </citation>
    <scope>NUCLEOTIDE SEQUENCE [LARGE SCALE GENOMIC DNA]</scope>
    <source>
        <strain evidence="2 3">TC 32-1</strain>
    </source>
</reference>
<dbReference type="PRINTS" id="PR00069">
    <property type="entry name" value="ALDKETRDTASE"/>
</dbReference>
<feature type="non-terminal residue" evidence="2">
    <location>
        <position position="244"/>
    </location>
</feature>
<sequence length="244" mass="27621">KKERTTALVVSAVLHGFRAIDTACQLKHYREDLVGEALQTLYDKHGFKREDLFIQTKFTSISGQDTSLALPYDPSDPPRTQLLDSFSTSIRQLRTTYLDAYVLHSPLRTFAQTLEAWRALAELQDAGKVRAIGLSNVYDVRLIERLGAESGRPVQIVQDRWYEGNRWDPEVVRWCINNGAQYQSFWTLTGSPTLLAHPALTALARTKHCTPAQALYRFAQLQGVTPLSGTTDETHMREDLEVEN</sequence>
<dbReference type="GeneID" id="20667135"/>
<dbReference type="eggNOG" id="KOG1577">
    <property type="taxonomic scope" value="Eukaryota"/>
</dbReference>
<dbReference type="GO" id="GO:0016491">
    <property type="term" value="F:oxidoreductase activity"/>
    <property type="evidence" value="ECO:0007669"/>
    <property type="project" value="InterPro"/>
</dbReference>
<dbReference type="SUPFAM" id="SSF51430">
    <property type="entry name" value="NAD(P)-linked oxidoreductase"/>
    <property type="match status" value="1"/>
</dbReference>
<dbReference type="HOGENOM" id="CLU_023205_10_1_1"/>
<feature type="non-terminal residue" evidence="2">
    <location>
        <position position="1"/>
    </location>
</feature>
<dbReference type="InterPro" id="IPR023210">
    <property type="entry name" value="NADP_OxRdtase_dom"/>
</dbReference>